<organism evidence="1 2">
    <name type="scientific">Melanomma pulvis-pyrius CBS 109.77</name>
    <dbReference type="NCBI Taxonomy" id="1314802"/>
    <lineage>
        <taxon>Eukaryota</taxon>
        <taxon>Fungi</taxon>
        <taxon>Dikarya</taxon>
        <taxon>Ascomycota</taxon>
        <taxon>Pezizomycotina</taxon>
        <taxon>Dothideomycetes</taxon>
        <taxon>Pleosporomycetidae</taxon>
        <taxon>Pleosporales</taxon>
        <taxon>Melanommataceae</taxon>
        <taxon>Melanomma</taxon>
    </lineage>
</organism>
<name>A0A6A6WXP3_9PLEO</name>
<dbReference type="EMBL" id="MU002180">
    <property type="protein sequence ID" value="KAF2788866.1"/>
    <property type="molecule type" value="Genomic_DNA"/>
</dbReference>
<dbReference type="OrthoDB" id="3794505at2759"/>
<dbReference type="Proteomes" id="UP000799757">
    <property type="component" value="Unassembled WGS sequence"/>
</dbReference>
<gene>
    <name evidence="1" type="ORF">K505DRAFT_328627</name>
</gene>
<proteinExistence type="predicted"/>
<evidence type="ECO:0000313" key="2">
    <source>
        <dbReference type="Proteomes" id="UP000799757"/>
    </source>
</evidence>
<accession>A0A6A6WXP3</accession>
<reference evidence="1" key="1">
    <citation type="journal article" date="2020" name="Stud. Mycol.">
        <title>101 Dothideomycetes genomes: a test case for predicting lifestyles and emergence of pathogens.</title>
        <authorList>
            <person name="Haridas S."/>
            <person name="Albert R."/>
            <person name="Binder M."/>
            <person name="Bloem J."/>
            <person name="Labutti K."/>
            <person name="Salamov A."/>
            <person name="Andreopoulos B."/>
            <person name="Baker S."/>
            <person name="Barry K."/>
            <person name="Bills G."/>
            <person name="Bluhm B."/>
            <person name="Cannon C."/>
            <person name="Castanera R."/>
            <person name="Culley D."/>
            <person name="Daum C."/>
            <person name="Ezra D."/>
            <person name="Gonzalez J."/>
            <person name="Henrissat B."/>
            <person name="Kuo A."/>
            <person name="Liang C."/>
            <person name="Lipzen A."/>
            <person name="Lutzoni F."/>
            <person name="Magnuson J."/>
            <person name="Mondo S."/>
            <person name="Nolan M."/>
            <person name="Ohm R."/>
            <person name="Pangilinan J."/>
            <person name="Park H.-J."/>
            <person name="Ramirez L."/>
            <person name="Alfaro M."/>
            <person name="Sun H."/>
            <person name="Tritt A."/>
            <person name="Yoshinaga Y."/>
            <person name="Zwiers L.-H."/>
            <person name="Turgeon B."/>
            <person name="Goodwin S."/>
            <person name="Spatafora J."/>
            <person name="Crous P."/>
            <person name="Grigoriev I."/>
        </authorList>
    </citation>
    <scope>NUCLEOTIDE SEQUENCE</scope>
    <source>
        <strain evidence="1">CBS 109.77</strain>
    </source>
</reference>
<keyword evidence="2" id="KW-1185">Reference proteome</keyword>
<sequence>MQSQFESLRAAQSFWSRPRDAQQAGAIAELLDATATSPTPDTPKLKIYIFPDSSLLNSTQPQFWGLSELDIDSRTTILYISDKQPDVAGTALHTFMSSRQCARSQCFLAEYVMADQAGTLSKEMGLPERLQRDIDALDRGMVEELMERLEGGRNLEAPVLTSKLGEYCEERLSVGVKRGIVS</sequence>
<protein>
    <submittedName>
        <fullName evidence="1">Uncharacterized protein</fullName>
    </submittedName>
</protein>
<evidence type="ECO:0000313" key="1">
    <source>
        <dbReference type="EMBL" id="KAF2788866.1"/>
    </source>
</evidence>
<dbReference type="AlphaFoldDB" id="A0A6A6WXP3"/>